<protein>
    <recommendedName>
        <fullName evidence="2">Protein kinase domain-containing protein</fullName>
    </recommendedName>
</protein>
<dbReference type="STRING" id="1810919.A0A3D8SW15"/>
<keyword evidence="4" id="KW-1185">Reference proteome</keyword>
<dbReference type="OrthoDB" id="5333491at2759"/>
<dbReference type="GO" id="GO:0004672">
    <property type="term" value="F:protein kinase activity"/>
    <property type="evidence" value="ECO:0007669"/>
    <property type="project" value="InterPro"/>
</dbReference>
<proteinExistence type="predicted"/>
<dbReference type="GO" id="GO:0005524">
    <property type="term" value="F:ATP binding"/>
    <property type="evidence" value="ECO:0007669"/>
    <property type="project" value="InterPro"/>
</dbReference>
<name>A0A3D8SW15_9EURO</name>
<sequence length="763" mass="84964">MSLDTLPSEVLNLIIYHLRNISPPKSDKQPRNQDLSRYAAISRNWKAAVEQYTFTAVKTSSSDLAHFKKIINPRRRKFVQTLFYQIDLPVYSESRSRCFERRPEHEANLVTFRAGIRELWKELALWSDGDNPSAGLRLVLTADAPVNYPGGLGDARWAYPEHSLTLNDSDNASGNTALPDIPRIASFHVANTGRRIHPSAIGTILASLPNIRDLELKIYPIQPKHQALVTEHITALAHALESPTLGRLERLRIWLGQHAPRDHNHPSDTAVSRDPSYPDGDVLNKVVSKLAQQSLRELYLDEAWMISPALFMATDTENSDDLTFPYLKTVAISFPLITYDGRWLYTGDPDDIPRAPLEGTPPRPPKPELEPEAEPDSDSNSEPGDGIDIDDYNGSILNGDEPGHPWRIIPDSETFDPIVRSLAAAVLEMPSLEHLKVETTPTAADLEYYEIAFEFLRPGLVADTVPIQDQTNAHCGKWRWIVSLGIEASWLLPEDIRELMERRPVAANCSSAKRQSQPATPKVLVENAQNNSSLDDPYLNLPVIGTGMTGTIYDLGNGRVVKKAKQSHLRDPGDAEYMNEINRKTLENEAQIFQRLDGGQGTIPCFQVSPHGIELARAEDDLESYLETHPEREDSFKIRWMLSLIEALAYTHSCKVFVDDLALRNILVLEGQLKVADFGQSILLPLDADIASACEDDPMFALRSSILAGCSTRLLRGGSTNTISLVRRTLALSGPLCSQTLVMFFGARLLRNAGVASMRAWLS</sequence>
<organism evidence="3 4">
    <name type="scientific">Aspergillus mulundensis</name>
    <dbReference type="NCBI Taxonomy" id="1810919"/>
    <lineage>
        <taxon>Eukaryota</taxon>
        <taxon>Fungi</taxon>
        <taxon>Dikarya</taxon>
        <taxon>Ascomycota</taxon>
        <taxon>Pezizomycotina</taxon>
        <taxon>Eurotiomycetes</taxon>
        <taxon>Eurotiomycetidae</taxon>
        <taxon>Eurotiales</taxon>
        <taxon>Aspergillaceae</taxon>
        <taxon>Aspergillus</taxon>
        <taxon>Aspergillus subgen. Nidulantes</taxon>
    </lineage>
</organism>
<feature type="region of interest" description="Disordered" evidence="1">
    <location>
        <begin position="350"/>
        <end position="395"/>
    </location>
</feature>
<dbReference type="SMART" id="SM00220">
    <property type="entry name" value="S_TKc"/>
    <property type="match status" value="1"/>
</dbReference>
<evidence type="ECO:0000313" key="4">
    <source>
        <dbReference type="Proteomes" id="UP000256690"/>
    </source>
</evidence>
<feature type="domain" description="Protein kinase" evidence="2">
    <location>
        <begin position="538"/>
        <end position="763"/>
    </location>
</feature>
<dbReference type="SUPFAM" id="SSF56112">
    <property type="entry name" value="Protein kinase-like (PK-like)"/>
    <property type="match status" value="1"/>
</dbReference>
<feature type="compositionally biased region" description="Acidic residues" evidence="1">
    <location>
        <begin position="370"/>
        <end position="391"/>
    </location>
</feature>
<dbReference type="Gene3D" id="1.10.510.10">
    <property type="entry name" value="Transferase(Phosphotransferase) domain 1"/>
    <property type="match status" value="1"/>
</dbReference>
<comment type="caution">
    <text evidence="3">The sequence shown here is derived from an EMBL/GenBank/DDBJ whole genome shotgun (WGS) entry which is preliminary data.</text>
</comment>
<gene>
    <name evidence="3" type="ORF">DSM5745_01763</name>
</gene>
<dbReference type="EMBL" id="PVWQ01000002">
    <property type="protein sequence ID" value="RDW89988.1"/>
    <property type="molecule type" value="Genomic_DNA"/>
</dbReference>
<reference evidence="3 4" key="1">
    <citation type="journal article" date="2018" name="IMA Fungus">
        <title>IMA Genome-F 9: Draft genome sequence of Annulohypoxylon stygium, Aspergillus mulundensis, Berkeleyomyces basicola (syn. Thielaviopsis basicola), Ceratocystis smalleyi, two Cercospora beticola strains, Coleophoma cylindrospora, Fusarium fracticaudum, Phialophora cf. hyalina, and Morchella septimelata.</title>
        <authorList>
            <person name="Wingfield B.D."/>
            <person name="Bills G.F."/>
            <person name="Dong Y."/>
            <person name="Huang W."/>
            <person name="Nel W.J."/>
            <person name="Swalarsk-Parry B.S."/>
            <person name="Vaghefi N."/>
            <person name="Wilken P.M."/>
            <person name="An Z."/>
            <person name="de Beer Z.W."/>
            <person name="De Vos L."/>
            <person name="Chen L."/>
            <person name="Duong T.A."/>
            <person name="Gao Y."/>
            <person name="Hammerbacher A."/>
            <person name="Kikkert J.R."/>
            <person name="Li Y."/>
            <person name="Li H."/>
            <person name="Li K."/>
            <person name="Li Q."/>
            <person name="Liu X."/>
            <person name="Ma X."/>
            <person name="Naidoo K."/>
            <person name="Pethybridge S.J."/>
            <person name="Sun J."/>
            <person name="Steenkamp E.T."/>
            <person name="van der Nest M.A."/>
            <person name="van Wyk S."/>
            <person name="Wingfield M.J."/>
            <person name="Xiong C."/>
            <person name="Yue Q."/>
            <person name="Zhang X."/>
        </authorList>
    </citation>
    <scope>NUCLEOTIDE SEQUENCE [LARGE SCALE GENOMIC DNA]</scope>
    <source>
        <strain evidence="3 4">DSM 5745</strain>
    </source>
</reference>
<dbReference type="GeneID" id="38112133"/>
<dbReference type="InterPro" id="IPR011009">
    <property type="entry name" value="Kinase-like_dom_sf"/>
</dbReference>
<dbReference type="Proteomes" id="UP000256690">
    <property type="component" value="Unassembled WGS sequence"/>
</dbReference>
<dbReference type="PROSITE" id="PS50011">
    <property type="entry name" value="PROTEIN_KINASE_DOM"/>
    <property type="match status" value="1"/>
</dbReference>
<dbReference type="Pfam" id="PF00069">
    <property type="entry name" value="Pkinase"/>
    <property type="match status" value="1"/>
</dbReference>
<dbReference type="InterPro" id="IPR000719">
    <property type="entry name" value="Prot_kinase_dom"/>
</dbReference>
<evidence type="ECO:0000256" key="1">
    <source>
        <dbReference type="SAM" id="MobiDB-lite"/>
    </source>
</evidence>
<evidence type="ECO:0000259" key="2">
    <source>
        <dbReference type="PROSITE" id="PS50011"/>
    </source>
</evidence>
<accession>A0A3D8SW15</accession>
<dbReference type="AlphaFoldDB" id="A0A3D8SW15"/>
<evidence type="ECO:0000313" key="3">
    <source>
        <dbReference type="EMBL" id="RDW89988.1"/>
    </source>
</evidence>
<dbReference type="RefSeq" id="XP_026606942.1">
    <property type="nucleotide sequence ID" value="XM_026743779.1"/>
</dbReference>